<accession>A0ACC2S5E0</accession>
<gene>
    <name evidence="1" type="ORF">DSO57_1021849</name>
</gene>
<sequence length="679" mass="74580">MAKVSQHSTDVIEYQRNADVEDMVMPDVSRILVIYTGGTIGMKYSLEKGYEPAYNYLSETLASIARFHDPAGKYEARKGRSRSISCNSPAQGSPISTPRNGEVENLNTRKGSGSSTCYLRWLLSPPSLYGKRMHYAIKEYSELLDSSNITMKDWIKMASDIEEHYQQFDAFIILHGTDTMAYTASALSFMLENLGKTVIITGSQVPISEVRNDAVENILGALTIAGHFVIPEVTLFFGNKLFRGNRCSKVSAIDFDAFDSPNLRPLVLAGVNIEVDWPEVLRPQAIHRFKVHKEMNPNVASLRLFPGITEITIKAFLNQGIEGVVLETYGSGNAPESPGLLLALKEASARGIVIVNCTQCRKGTVSDSYACSKGLFDANVVPGIDMTPECALTKLSYLLAKGFSAEEVRLLMKQNLRGELTGKLFVSSDNLESDGDAEALELKSPLFALVSEMSKLDIMSGVGQKTEGKEARLLLPLLMCSAAASNDVACFKHLQKIYKSQFQLNCSDYSRRSPIHIASSKGCYEAVEFLLRNGAILHILDQDGHTPLFHAVINHHPSVIKLLVDAGAHFNRTEIADATHEFLLSAAKGRFADLECFILAGLDINATDINKRTALHIAASYGHLQTVKFLCEVPDSNLDIMDRWGNTPLDNARATLAAKEHNKDLQSLVAYLESQLAAS</sequence>
<evidence type="ECO:0000313" key="1">
    <source>
        <dbReference type="EMBL" id="KAJ9057523.1"/>
    </source>
</evidence>
<reference evidence="1" key="1">
    <citation type="submission" date="2022-04" db="EMBL/GenBank/DDBJ databases">
        <title>Genome of the entomopathogenic fungus Entomophthora muscae.</title>
        <authorList>
            <person name="Elya C."/>
            <person name="Lovett B.R."/>
            <person name="Lee E."/>
            <person name="Macias A.M."/>
            <person name="Hajek A.E."/>
            <person name="De Bivort B.L."/>
            <person name="Kasson M.T."/>
            <person name="De Fine Licht H.H."/>
            <person name="Stajich J.E."/>
        </authorList>
    </citation>
    <scope>NUCLEOTIDE SEQUENCE</scope>
    <source>
        <strain evidence="1">Berkeley</strain>
    </source>
</reference>
<evidence type="ECO:0000313" key="2">
    <source>
        <dbReference type="Proteomes" id="UP001165960"/>
    </source>
</evidence>
<name>A0ACC2S5E0_9FUNG</name>
<protein>
    <submittedName>
        <fullName evidence="1">Uncharacterized protein</fullName>
    </submittedName>
</protein>
<dbReference type="EMBL" id="QTSX02005787">
    <property type="protein sequence ID" value="KAJ9057523.1"/>
    <property type="molecule type" value="Genomic_DNA"/>
</dbReference>
<keyword evidence="2" id="KW-1185">Reference proteome</keyword>
<dbReference type="Proteomes" id="UP001165960">
    <property type="component" value="Unassembled WGS sequence"/>
</dbReference>
<organism evidence="1 2">
    <name type="scientific">Entomophthora muscae</name>
    <dbReference type="NCBI Taxonomy" id="34485"/>
    <lineage>
        <taxon>Eukaryota</taxon>
        <taxon>Fungi</taxon>
        <taxon>Fungi incertae sedis</taxon>
        <taxon>Zoopagomycota</taxon>
        <taxon>Entomophthoromycotina</taxon>
        <taxon>Entomophthoromycetes</taxon>
        <taxon>Entomophthorales</taxon>
        <taxon>Entomophthoraceae</taxon>
        <taxon>Entomophthora</taxon>
    </lineage>
</organism>
<comment type="caution">
    <text evidence="1">The sequence shown here is derived from an EMBL/GenBank/DDBJ whole genome shotgun (WGS) entry which is preliminary data.</text>
</comment>
<proteinExistence type="predicted"/>